<keyword evidence="5" id="KW-1185">Reference proteome</keyword>
<evidence type="ECO:0000256" key="1">
    <source>
        <dbReference type="SAM" id="Coils"/>
    </source>
</evidence>
<dbReference type="PANTHER" id="PTHR31432">
    <property type="entry name" value="INTRAFLAGELLAR TRANSPORT PROTEIN 74 HOMOLOG"/>
    <property type="match status" value="1"/>
</dbReference>
<dbReference type="VEuPathDB" id="VectorBase:LLONM1_007751"/>
<reference evidence="4" key="3">
    <citation type="submission" date="2020-05" db="UniProtKB">
        <authorList>
            <consortium name="EnsemblMetazoa"/>
        </authorList>
    </citation>
    <scope>IDENTIFICATION</scope>
    <source>
        <strain evidence="4">Jacobina</strain>
    </source>
</reference>
<keyword evidence="1" id="KW-0175">Coiled coil</keyword>
<dbReference type="GO" id="GO:0030992">
    <property type="term" value="C:intraciliary transport particle B"/>
    <property type="evidence" value="ECO:0007669"/>
    <property type="project" value="InterPro"/>
</dbReference>
<evidence type="ECO:0000313" key="3">
    <source>
        <dbReference type="EMBL" id="MBC1176512.1"/>
    </source>
</evidence>
<dbReference type="GO" id="GO:0035735">
    <property type="term" value="P:intraciliary transport involved in cilium assembly"/>
    <property type="evidence" value="ECO:0007669"/>
    <property type="project" value="TreeGrafter"/>
</dbReference>
<protein>
    <submittedName>
        <fullName evidence="3">Putative rho-associated coiled-coil</fullName>
    </submittedName>
</protein>
<dbReference type="GO" id="GO:0048487">
    <property type="term" value="F:beta-tubulin binding"/>
    <property type="evidence" value="ECO:0007669"/>
    <property type="project" value="InterPro"/>
</dbReference>
<organism evidence="4 5">
    <name type="scientific">Lutzomyia longipalpis</name>
    <name type="common">Sand fly</name>
    <dbReference type="NCBI Taxonomy" id="7200"/>
    <lineage>
        <taxon>Eukaryota</taxon>
        <taxon>Metazoa</taxon>
        <taxon>Ecdysozoa</taxon>
        <taxon>Arthropoda</taxon>
        <taxon>Hexapoda</taxon>
        <taxon>Insecta</taxon>
        <taxon>Pterygota</taxon>
        <taxon>Neoptera</taxon>
        <taxon>Endopterygota</taxon>
        <taxon>Diptera</taxon>
        <taxon>Nematocera</taxon>
        <taxon>Psychodoidea</taxon>
        <taxon>Psychodidae</taxon>
        <taxon>Lutzomyia</taxon>
        <taxon>Lutzomyia</taxon>
    </lineage>
</organism>
<dbReference type="EMBL" id="GITU01007809">
    <property type="protein sequence ID" value="MBC1176512.1"/>
    <property type="molecule type" value="Transcribed_RNA"/>
</dbReference>
<feature type="coiled-coil region" evidence="1">
    <location>
        <begin position="334"/>
        <end position="361"/>
    </location>
</feature>
<dbReference type="AlphaFoldDB" id="A0A1B0FV13"/>
<accession>A0A1B0FV13</accession>
<feature type="region of interest" description="Disordered" evidence="2">
    <location>
        <begin position="1"/>
        <end position="63"/>
    </location>
</feature>
<name>A0A1B0FV13_LUTLO</name>
<dbReference type="VEuPathDB" id="VectorBase:LLOJ001958"/>
<evidence type="ECO:0000313" key="4">
    <source>
        <dbReference type="EnsemblMetazoa" id="LLOJ001958-PA"/>
    </source>
</evidence>
<dbReference type="EnsemblMetazoa" id="LLOJ001958-RA">
    <property type="protein sequence ID" value="LLOJ001958-PA"/>
    <property type="gene ID" value="LLOJ001958"/>
</dbReference>
<evidence type="ECO:0000313" key="5">
    <source>
        <dbReference type="Proteomes" id="UP000092461"/>
    </source>
</evidence>
<dbReference type="GO" id="GO:0005929">
    <property type="term" value="C:cilium"/>
    <property type="evidence" value="ECO:0007669"/>
    <property type="project" value="TreeGrafter"/>
</dbReference>
<feature type="compositionally biased region" description="Polar residues" evidence="2">
    <location>
        <begin position="33"/>
        <end position="43"/>
    </location>
</feature>
<proteinExistence type="predicted"/>
<feature type="coiled-coil region" evidence="1">
    <location>
        <begin position="495"/>
        <end position="573"/>
    </location>
</feature>
<reference evidence="5" key="1">
    <citation type="submission" date="2012-05" db="EMBL/GenBank/DDBJ databases">
        <title>Whole Genome Assembly of Lutzomyia longipalpis.</title>
        <authorList>
            <person name="Richards S."/>
            <person name="Qu C."/>
            <person name="Dillon R."/>
            <person name="Worley K."/>
            <person name="Scherer S."/>
            <person name="Batterton M."/>
            <person name="Taylor A."/>
            <person name="Hawes A."/>
            <person name="Hernandez B."/>
            <person name="Kovar C."/>
            <person name="Mandapat C."/>
            <person name="Pham C."/>
            <person name="Qu C."/>
            <person name="Jing C."/>
            <person name="Bess C."/>
            <person name="Bandaranaike D."/>
            <person name="Ngo D."/>
            <person name="Ongeri F."/>
            <person name="Arias F."/>
            <person name="Lara F."/>
            <person name="Weissenberger G."/>
            <person name="Kamau G."/>
            <person name="Han H."/>
            <person name="Shen H."/>
            <person name="Dinh H."/>
            <person name="Khalil I."/>
            <person name="Jones J."/>
            <person name="Shafer J."/>
            <person name="Jayaseelan J."/>
            <person name="Quiroz J."/>
            <person name="Blankenburg K."/>
            <person name="Nguyen L."/>
            <person name="Jackson L."/>
            <person name="Francisco L."/>
            <person name="Tang L.-Y."/>
            <person name="Pu L.-L."/>
            <person name="Perales L."/>
            <person name="Lorensuhewa L."/>
            <person name="Munidasa M."/>
            <person name="Coyle M."/>
            <person name="Taylor M."/>
            <person name="Puazo M."/>
            <person name="Firestine M."/>
            <person name="Scheel M."/>
            <person name="Javaid M."/>
            <person name="Wang M."/>
            <person name="Li M."/>
            <person name="Tabassum N."/>
            <person name="Saada N."/>
            <person name="Osuji N."/>
            <person name="Aqrawi P."/>
            <person name="Fu Q."/>
            <person name="Thornton R."/>
            <person name="Raj R."/>
            <person name="Goodspeed R."/>
            <person name="Mata R."/>
            <person name="Najjar R."/>
            <person name="Gubbala S."/>
            <person name="Lee S."/>
            <person name="Denson S."/>
            <person name="Patil S."/>
            <person name="Macmil S."/>
            <person name="Qi S."/>
            <person name="Matskevitch T."/>
            <person name="Palculict T."/>
            <person name="Mathew T."/>
            <person name="Vee V."/>
            <person name="Velamala V."/>
            <person name="Korchina V."/>
            <person name="Cai W."/>
            <person name="Liu W."/>
            <person name="Dai W."/>
            <person name="Zou X."/>
            <person name="Zhu Y."/>
            <person name="Zhang Y."/>
            <person name="Wu Y.-Q."/>
            <person name="Xin Y."/>
            <person name="Nazarath L."/>
            <person name="Kovar C."/>
            <person name="Han Y."/>
            <person name="Muzny D."/>
            <person name="Gibbs R."/>
        </authorList>
    </citation>
    <scope>NUCLEOTIDE SEQUENCE [LARGE SCALE GENOMIC DNA]</scope>
    <source>
        <strain evidence="5">Jacobina</strain>
    </source>
</reference>
<feature type="coiled-coil region" evidence="1">
    <location>
        <begin position="120"/>
        <end position="229"/>
    </location>
</feature>
<dbReference type="Proteomes" id="UP000092461">
    <property type="component" value="Unassembled WGS sequence"/>
</dbReference>
<sequence length="603" mass="68232">MEDFSRPPSSAVPTGTPLGPLRPGTAFRGGSTRPPSSIRSGTASRLAAAASSMGPPPTASGQRIGSALALGVAGAAMLERPITQHGLSGLSTASGRVGTAAGQRQVKDRRYWQGVVQMKIQEISQEAERLAREKKTLERDQSARKMYEKRIKESAKELSNLQAQLTDMNLALDGYSSGFSRQQMQSEASGIRERNESVQTQLEGLFTQRQAREEANRRLEEDIARERHKVTEMIYALAPAEQQQYRELQSLSEELKGKTAALHDDIEAVTKQRDRMMASLASSQPRLEAFRLQSKLAGLLAKRASLRDEEATRLSPAQEREKLITEVRANNQALTSLSRQLKLTEDQLNEKRELLLQVEHDLEEGNSDRHAKYRELKRRDETMTAFLDTFPQAMSQQKQKIETLKNQIAYAIEQMTLQGINLRGLARDGRGDIFGERNDLTSQGGLLKEYKKLSIQLRQLQILEKRTQDQHGALKKEEMELSEEISKFSNLDSLRSEAAENMSELTSRLEELRNKKRVTEGVLEESRKRSREIKESLRSNETYRQIAHLEEKLTDLRKENKMLRGAVEENRKEFNYADLKRTAMENLGVVMKFLTDNSSNLYI</sequence>
<dbReference type="EMBL" id="AJWK01006529">
    <property type="status" value="NOT_ANNOTATED_CDS"/>
    <property type="molecule type" value="Genomic_DNA"/>
</dbReference>
<reference evidence="3" key="2">
    <citation type="journal article" date="2020" name="BMC">
        <title>Leishmania infection induces a limited differential gene expression in the sand fly midgut.</title>
        <authorList>
            <person name="Coutinho-Abreu I.V."/>
            <person name="Serafim T.D."/>
            <person name="Meneses C."/>
            <person name="Kamhawi S."/>
            <person name="Oliveira F."/>
            <person name="Valenzuela J.G."/>
        </authorList>
    </citation>
    <scope>NUCLEOTIDE SEQUENCE</scope>
    <source>
        <strain evidence="3">Jacobina</strain>
        <tissue evidence="3">Midgut</tissue>
    </source>
</reference>
<dbReference type="InterPro" id="IPR029602">
    <property type="entry name" value="IFT74"/>
</dbReference>
<feature type="compositionally biased region" description="Low complexity" evidence="2">
    <location>
        <begin position="13"/>
        <end position="25"/>
    </location>
</feature>
<evidence type="ECO:0000256" key="2">
    <source>
        <dbReference type="SAM" id="MobiDB-lite"/>
    </source>
</evidence>
<dbReference type="PANTHER" id="PTHR31432:SF0">
    <property type="entry name" value="INTRAFLAGELLAR TRANSPORT PROTEIN 74 HOMOLOG"/>
    <property type="match status" value="1"/>
</dbReference>